<accession>A0A165B242</accession>
<dbReference type="OrthoDB" id="2684442at2759"/>
<keyword evidence="3" id="KW-1185">Reference proteome</keyword>
<feature type="region of interest" description="Disordered" evidence="1">
    <location>
        <begin position="177"/>
        <end position="251"/>
    </location>
</feature>
<dbReference type="AlphaFoldDB" id="A0A165B242"/>
<protein>
    <recommendedName>
        <fullName evidence="4">Myb/SANT-like domain-containing protein</fullName>
    </recommendedName>
</protein>
<reference evidence="2 3" key="1">
    <citation type="journal article" date="2016" name="Mol. Biol. Evol.">
        <title>Comparative Genomics of Early-Diverging Mushroom-Forming Fungi Provides Insights into the Origins of Lignocellulose Decay Capabilities.</title>
        <authorList>
            <person name="Nagy L.G."/>
            <person name="Riley R."/>
            <person name="Tritt A."/>
            <person name="Adam C."/>
            <person name="Daum C."/>
            <person name="Floudas D."/>
            <person name="Sun H."/>
            <person name="Yadav J.S."/>
            <person name="Pangilinan J."/>
            <person name="Larsson K.H."/>
            <person name="Matsuura K."/>
            <person name="Barry K."/>
            <person name="Labutti K."/>
            <person name="Kuo R."/>
            <person name="Ohm R.A."/>
            <person name="Bhattacharya S.S."/>
            <person name="Shirouzu T."/>
            <person name="Yoshinaga Y."/>
            <person name="Martin F.M."/>
            <person name="Grigoriev I.V."/>
            <person name="Hibbett D.S."/>
        </authorList>
    </citation>
    <scope>NUCLEOTIDE SEQUENCE [LARGE SCALE GENOMIC DNA]</scope>
    <source>
        <strain evidence="2 3">HHB12029</strain>
    </source>
</reference>
<dbReference type="EMBL" id="KV426577">
    <property type="protein sequence ID" value="KZV79681.1"/>
    <property type="molecule type" value="Genomic_DNA"/>
</dbReference>
<dbReference type="Proteomes" id="UP000077266">
    <property type="component" value="Unassembled WGS sequence"/>
</dbReference>
<sequence length="360" mass="38410">MPSKLGVGYSRRAGTFGPPEGGFRAPTGRNAEWWYEDIVALVDAALPELAAAGEGHKLKAAAKKRVAAVLNARLRGGAAKSEKGVQQKLTDVLKIYHSVAFLKGLDQQGSGLHWDDAFGANVRSPADENVWDGIVSKHPYCEPFRNVGWDLFDVVAKMRPSKAKGDYVVRAATGEIGANRVGPSSGDPPSRDSTPDATTSAEDGDGGAAASQTVVDSSTQGTVPPATPAPVSRKRSSSSVPASTAKRARTAADSLTALGDRVGEFTEAFREANVAMTEALKPVDGSREALKVLVHKDKAWLDRHGKFHAAAHRMNDPAEAKLYLNMDHIGSSPRKTSLKFDLNISDTEPEDEPEDELLFD</sequence>
<organism evidence="2 3">
    <name type="scientific">Exidia glandulosa HHB12029</name>
    <dbReference type="NCBI Taxonomy" id="1314781"/>
    <lineage>
        <taxon>Eukaryota</taxon>
        <taxon>Fungi</taxon>
        <taxon>Dikarya</taxon>
        <taxon>Basidiomycota</taxon>
        <taxon>Agaricomycotina</taxon>
        <taxon>Agaricomycetes</taxon>
        <taxon>Auriculariales</taxon>
        <taxon>Exidiaceae</taxon>
        <taxon>Exidia</taxon>
    </lineage>
</organism>
<proteinExistence type="predicted"/>
<evidence type="ECO:0000256" key="1">
    <source>
        <dbReference type="SAM" id="MobiDB-lite"/>
    </source>
</evidence>
<dbReference type="STRING" id="1314781.A0A165B242"/>
<name>A0A165B242_EXIGL</name>
<evidence type="ECO:0000313" key="3">
    <source>
        <dbReference type="Proteomes" id="UP000077266"/>
    </source>
</evidence>
<dbReference type="InParanoid" id="A0A165B242"/>
<feature type="compositionally biased region" description="Polar residues" evidence="1">
    <location>
        <begin position="212"/>
        <end position="222"/>
    </location>
</feature>
<evidence type="ECO:0008006" key="4">
    <source>
        <dbReference type="Google" id="ProtNLM"/>
    </source>
</evidence>
<gene>
    <name evidence="2" type="ORF">EXIGLDRAFT_734442</name>
</gene>
<evidence type="ECO:0000313" key="2">
    <source>
        <dbReference type="EMBL" id="KZV79681.1"/>
    </source>
</evidence>